<feature type="compositionally biased region" description="Low complexity" evidence="1">
    <location>
        <begin position="249"/>
        <end position="261"/>
    </location>
</feature>
<comment type="caution">
    <text evidence="3">The sequence shown here is derived from an EMBL/GenBank/DDBJ whole genome shotgun (WGS) entry which is preliminary data.</text>
</comment>
<dbReference type="AlphaFoldDB" id="A0A427XKL2"/>
<evidence type="ECO:0000256" key="1">
    <source>
        <dbReference type="SAM" id="MobiDB-lite"/>
    </source>
</evidence>
<accession>A0A427XKL2</accession>
<feature type="transmembrane region" description="Helical" evidence="2">
    <location>
        <begin position="388"/>
        <end position="407"/>
    </location>
</feature>
<dbReference type="RefSeq" id="XP_028474451.1">
    <property type="nucleotide sequence ID" value="XM_028617144.1"/>
</dbReference>
<keyword evidence="2" id="KW-0812">Transmembrane</keyword>
<keyword evidence="4" id="KW-1185">Reference proteome</keyword>
<gene>
    <name evidence="3" type="ORF">EHS24_001344</name>
</gene>
<reference evidence="3 4" key="1">
    <citation type="submission" date="2018-11" db="EMBL/GenBank/DDBJ databases">
        <title>Genome sequence of Apiotrichum porosum DSM 27194.</title>
        <authorList>
            <person name="Aliyu H."/>
            <person name="Gorte O."/>
            <person name="Ochsenreither K."/>
        </authorList>
    </citation>
    <scope>NUCLEOTIDE SEQUENCE [LARGE SCALE GENOMIC DNA]</scope>
    <source>
        <strain evidence="3 4">DSM 27194</strain>
    </source>
</reference>
<evidence type="ECO:0000256" key="2">
    <source>
        <dbReference type="SAM" id="Phobius"/>
    </source>
</evidence>
<keyword evidence="2" id="KW-1133">Transmembrane helix</keyword>
<feature type="compositionally biased region" description="Low complexity" evidence="1">
    <location>
        <begin position="342"/>
        <end position="351"/>
    </location>
</feature>
<organism evidence="3 4">
    <name type="scientific">Apiotrichum porosum</name>
    <dbReference type="NCBI Taxonomy" id="105984"/>
    <lineage>
        <taxon>Eukaryota</taxon>
        <taxon>Fungi</taxon>
        <taxon>Dikarya</taxon>
        <taxon>Basidiomycota</taxon>
        <taxon>Agaricomycotina</taxon>
        <taxon>Tremellomycetes</taxon>
        <taxon>Trichosporonales</taxon>
        <taxon>Trichosporonaceae</taxon>
        <taxon>Apiotrichum</taxon>
    </lineage>
</organism>
<feature type="compositionally biased region" description="Low complexity" evidence="1">
    <location>
        <begin position="315"/>
        <end position="335"/>
    </location>
</feature>
<feature type="region of interest" description="Disordered" evidence="1">
    <location>
        <begin position="1"/>
        <end position="34"/>
    </location>
</feature>
<evidence type="ECO:0000313" key="3">
    <source>
        <dbReference type="EMBL" id="RSH79304.1"/>
    </source>
</evidence>
<keyword evidence="2" id="KW-0472">Membrane</keyword>
<dbReference type="EMBL" id="RSCE01000010">
    <property type="protein sequence ID" value="RSH79304.1"/>
    <property type="molecule type" value="Genomic_DNA"/>
</dbReference>
<feature type="region of interest" description="Disordered" evidence="1">
    <location>
        <begin position="206"/>
        <end position="228"/>
    </location>
</feature>
<sequence>MRISPKRNRLAINTPPLTPTPTHRGAREGHATRHTLSRAGSDAAVPGYDVAQHDTYPARTIVVEPTTPKSSVSLMPVLTETEVLGSRMYTSNIDIKVPECVAKLLDIASSHGILIPTATLNEAVFQIIVASAQGTQETLSPNLTAQVVVDLSLPTDFEEGKSRTDVDLFVHGLEGSGIVGVELKWADINSKPNILFGQNLARVQEDEREEAEASMVVESDKSHPEEQVSFEDELLAIEEELVPYPETLSSQPSSDSPSSGSEGEKHRPLDNWSDSQSESPAEEKEEPSVYHAKVSPAKVSHAKVTPAKVSDIKASAHSVTSSDSASIMKSDSSDSTLYNGNSSWTAPSVSSSTGEVIRAGKKVLRQLTKEAKRARRDELMRQETNMRFWTGIFGGVIGAVCGFGWGYGAASNFTLRTARAVLCTRSFRTMMPGLYA</sequence>
<feature type="region of interest" description="Disordered" evidence="1">
    <location>
        <begin position="246"/>
        <end position="351"/>
    </location>
</feature>
<dbReference type="GeneID" id="39585887"/>
<dbReference type="Proteomes" id="UP000279236">
    <property type="component" value="Unassembled WGS sequence"/>
</dbReference>
<proteinExistence type="predicted"/>
<evidence type="ECO:0000313" key="4">
    <source>
        <dbReference type="Proteomes" id="UP000279236"/>
    </source>
</evidence>
<protein>
    <submittedName>
        <fullName evidence="3">Uncharacterized protein</fullName>
    </submittedName>
</protein>
<name>A0A427XKL2_9TREE</name>